<organism evidence="1 2">
    <name type="scientific">Actinomadura citrea</name>
    <dbReference type="NCBI Taxonomy" id="46158"/>
    <lineage>
        <taxon>Bacteria</taxon>
        <taxon>Bacillati</taxon>
        <taxon>Actinomycetota</taxon>
        <taxon>Actinomycetes</taxon>
        <taxon>Streptosporangiales</taxon>
        <taxon>Thermomonosporaceae</taxon>
        <taxon>Actinomadura</taxon>
    </lineage>
</organism>
<dbReference type="EMBL" id="JACCBT010000001">
    <property type="protein sequence ID" value="NYE11430.1"/>
    <property type="molecule type" value="Genomic_DNA"/>
</dbReference>
<dbReference type="Proteomes" id="UP000591272">
    <property type="component" value="Unassembled WGS sequence"/>
</dbReference>
<name>A0A7Y9G7K6_9ACTN</name>
<evidence type="ECO:0000313" key="1">
    <source>
        <dbReference type="EMBL" id="NYE11430.1"/>
    </source>
</evidence>
<protein>
    <submittedName>
        <fullName evidence="1">Uncharacterized protein</fullName>
    </submittedName>
</protein>
<gene>
    <name evidence="1" type="ORF">BJ999_001726</name>
</gene>
<dbReference type="AlphaFoldDB" id="A0A7Y9G7K6"/>
<proteinExistence type="predicted"/>
<dbReference type="RefSeq" id="WP_179832805.1">
    <property type="nucleotide sequence ID" value="NZ_BMRD01000007.1"/>
</dbReference>
<sequence>MSFPIRRLLAESSGQRVPEVPQVLKPVELSAGESLAGLRREVGGPRRPLRGASREACRRLDAVVDGLDLHGMFAKQEAVVDTTAGPDGLAYAGYRNGEETDHWWIGGDLEHAFGGAAPKVITLLVGAGNLRGRRRPVARTEKREFPLELLTSERFLRSMNEPITSIGFGADGHQLGTRESFWLLAGSVAKLVRALPGDGPKVRVVFRVPAEEYWLPLLPALQEEIASPELCGRWFAKTRRDRDLFVQGFTGILDKMLGEYRNRVTVLACDALDHLGNRLVGAVARGEQPMVSDLHGELRETDELWKFVLSPHHQEAVRRELVAERRFAPEDPPRLDGLTGLVNATDVVDLLKYGSGGPAIVVDEANAARRMLGLAERFAQRHPDGAARMAGIGPLGKILGGSWGPGGPFAQFRGDSGHLVVLDPVDSSRGQRVPTGDLFSELYFVR</sequence>
<keyword evidence="2" id="KW-1185">Reference proteome</keyword>
<evidence type="ECO:0000313" key="2">
    <source>
        <dbReference type="Proteomes" id="UP000591272"/>
    </source>
</evidence>
<accession>A0A7Y9G7K6</accession>
<comment type="caution">
    <text evidence="1">The sequence shown here is derived from an EMBL/GenBank/DDBJ whole genome shotgun (WGS) entry which is preliminary data.</text>
</comment>
<reference evidence="1 2" key="1">
    <citation type="submission" date="2020-07" db="EMBL/GenBank/DDBJ databases">
        <title>Sequencing the genomes of 1000 actinobacteria strains.</title>
        <authorList>
            <person name="Klenk H.-P."/>
        </authorList>
    </citation>
    <scope>NUCLEOTIDE SEQUENCE [LARGE SCALE GENOMIC DNA]</scope>
    <source>
        <strain evidence="1 2">DSM 43461</strain>
    </source>
</reference>